<comment type="caution">
    <text evidence="2">The sequence shown here is derived from an EMBL/GenBank/DDBJ whole genome shotgun (WGS) entry which is preliminary data.</text>
</comment>
<dbReference type="PANTHER" id="PTHR31748">
    <property type="entry name" value="SERPENTINE RECEPTOR, CLASS V"/>
    <property type="match status" value="1"/>
</dbReference>
<keyword evidence="1" id="KW-0812">Transmembrane</keyword>
<dbReference type="InterPro" id="IPR019426">
    <property type="entry name" value="7TM_GPCR_serpentine_rcpt_Srv"/>
</dbReference>
<keyword evidence="1" id="KW-1133">Transmembrane helix</keyword>
<reference evidence="3" key="1">
    <citation type="submission" date="2022-10" db="EMBL/GenBank/DDBJ databases">
        <title>Genome assembly of Pristionchus species.</title>
        <authorList>
            <person name="Yoshida K."/>
            <person name="Sommer R.J."/>
        </authorList>
    </citation>
    <scope>NUCLEOTIDE SEQUENCE [LARGE SCALE GENOMIC DNA]</scope>
    <source>
        <strain evidence="3">RS5460</strain>
    </source>
</reference>
<feature type="non-terminal residue" evidence="2">
    <location>
        <position position="1"/>
    </location>
</feature>
<sequence>LQHHASSGKSVENKRAFSLLCTSVAVLTLETIYCIFFGEAFLTNVNYERDFRVFSATLYTFLDLYSCFPSYLLLFFCKPIREQVIGI</sequence>
<dbReference type="EMBL" id="BTRK01000004">
    <property type="protein sequence ID" value="GMR47023.1"/>
    <property type="molecule type" value="Genomic_DNA"/>
</dbReference>
<dbReference type="Pfam" id="PF10323">
    <property type="entry name" value="7TM_GPCR_Srv"/>
    <property type="match status" value="1"/>
</dbReference>
<accession>A0AAN5I047</accession>
<dbReference type="Proteomes" id="UP001328107">
    <property type="component" value="Unassembled WGS sequence"/>
</dbReference>
<organism evidence="2 3">
    <name type="scientific">Pristionchus mayeri</name>
    <dbReference type="NCBI Taxonomy" id="1317129"/>
    <lineage>
        <taxon>Eukaryota</taxon>
        <taxon>Metazoa</taxon>
        <taxon>Ecdysozoa</taxon>
        <taxon>Nematoda</taxon>
        <taxon>Chromadorea</taxon>
        <taxon>Rhabditida</taxon>
        <taxon>Rhabditina</taxon>
        <taxon>Diplogasteromorpha</taxon>
        <taxon>Diplogasteroidea</taxon>
        <taxon>Neodiplogasteridae</taxon>
        <taxon>Pristionchus</taxon>
    </lineage>
</organism>
<feature type="non-terminal residue" evidence="2">
    <location>
        <position position="87"/>
    </location>
</feature>
<feature type="transmembrane region" description="Helical" evidence="1">
    <location>
        <begin position="58"/>
        <end position="77"/>
    </location>
</feature>
<feature type="transmembrane region" description="Helical" evidence="1">
    <location>
        <begin position="16"/>
        <end position="38"/>
    </location>
</feature>
<evidence type="ECO:0008006" key="4">
    <source>
        <dbReference type="Google" id="ProtNLM"/>
    </source>
</evidence>
<proteinExistence type="predicted"/>
<name>A0AAN5I047_9BILA</name>
<gene>
    <name evidence="2" type="ORF">PMAYCL1PPCAC_17218</name>
</gene>
<protein>
    <recommendedName>
        <fullName evidence="4">G protein-coupled receptor</fullName>
    </recommendedName>
</protein>
<keyword evidence="1" id="KW-0472">Membrane</keyword>
<evidence type="ECO:0000313" key="3">
    <source>
        <dbReference type="Proteomes" id="UP001328107"/>
    </source>
</evidence>
<dbReference type="AlphaFoldDB" id="A0AAN5I047"/>
<evidence type="ECO:0000256" key="1">
    <source>
        <dbReference type="SAM" id="Phobius"/>
    </source>
</evidence>
<dbReference type="PANTHER" id="PTHR31748:SF1">
    <property type="entry name" value="SERPENTINE RECEPTOR, CLASS V"/>
    <property type="match status" value="1"/>
</dbReference>
<evidence type="ECO:0000313" key="2">
    <source>
        <dbReference type="EMBL" id="GMR47023.1"/>
    </source>
</evidence>
<keyword evidence="3" id="KW-1185">Reference proteome</keyword>